<dbReference type="AlphaFoldDB" id="A0A6G0SZY4"/>
<protein>
    <submittedName>
        <fullName evidence="2">Uncharacterized protein</fullName>
    </submittedName>
</protein>
<keyword evidence="1" id="KW-1133">Transmembrane helix</keyword>
<dbReference type="Proteomes" id="UP000475862">
    <property type="component" value="Unassembled WGS sequence"/>
</dbReference>
<keyword evidence="3" id="KW-1185">Reference proteome</keyword>
<evidence type="ECO:0000313" key="2">
    <source>
        <dbReference type="EMBL" id="KAE9523889.1"/>
    </source>
</evidence>
<name>A0A6G0SZY4_APHGL</name>
<organism evidence="2 3">
    <name type="scientific">Aphis glycines</name>
    <name type="common">Soybean aphid</name>
    <dbReference type="NCBI Taxonomy" id="307491"/>
    <lineage>
        <taxon>Eukaryota</taxon>
        <taxon>Metazoa</taxon>
        <taxon>Ecdysozoa</taxon>
        <taxon>Arthropoda</taxon>
        <taxon>Hexapoda</taxon>
        <taxon>Insecta</taxon>
        <taxon>Pterygota</taxon>
        <taxon>Neoptera</taxon>
        <taxon>Paraneoptera</taxon>
        <taxon>Hemiptera</taxon>
        <taxon>Sternorrhyncha</taxon>
        <taxon>Aphidomorpha</taxon>
        <taxon>Aphidoidea</taxon>
        <taxon>Aphididae</taxon>
        <taxon>Aphidini</taxon>
        <taxon>Aphis</taxon>
        <taxon>Aphis</taxon>
    </lineage>
</organism>
<comment type="caution">
    <text evidence="2">The sequence shown here is derived from an EMBL/GenBank/DDBJ whole genome shotgun (WGS) entry which is preliminary data.</text>
</comment>
<accession>A0A6G0SZY4</accession>
<evidence type="ECO:0000313" key="3">
    <source>
        <dbReference type="Proteomes" id="UP000475862"/>
    </source>
</evidence>
<keyword evidence="1" id="KW-0812">Transmembrane</keyword>
<reference evidence="2 3" key="1">
    <citation type="submission" date="2019-08" db="EMBL/GenBank/DDBJ databases">
        <title>The genome of the soybean aphid Biotype 1, its phylome, world population structure and adaptation to the North American continent.</title>
        <authorList>
            <person name="Giordano R."/>
            <person name="Donthu R.K."/>
            <person name="Hernandez A.G."/>
            <person name="Wright C.L."/>
            <person name="Zimin A.V."/>
        </authorList>
    </citation>
    <scope>NUCLEOTIDE SEQUENCE [LARGE SCALE GENOMIC DNA]</scope>
    <source>
        <tissue evidence="2">Whole aphids</tissue>
    </source>
</reference>
<keyword evidence="1" id="KW-0472">Membrane</keyword>
<sequence>MCLNKKEIGGTYTDKNRRAKKIKLLQSANRSRIEKNFRCGLNHELGIRFVNFQIEYFSVFLTKTDLNYEISIISENTTISTTGKSNFKNKIANIIGPLENSVCIIVLDASDAILICPCRLFLKFSNRPKIDYKYIFSATNKIRIRSFLQIKNLILHYIILFFLLIFRLRLANC</sequence>
<dbReference type="EMBL" id="VYZN01000075">
    <property type="protein sequence ID" value="KAE9523889.1"/>
    <property type="molecule type" value="Genomic_DNA"/>
</dbReference>
<gene>
    <name evidence="2" type="ORF">AGLY_015777</name>
</gene>
<evidence type="ECO:0000256" key="1">
    <source>
        <dbReference type="SAM" id="Phobius"/>
    </source>
</evidence>
<proteinExistence type="predicted"/>
<feature type="transmembrane region" description="Helical" evidence="1">
    <location>
        <begin position="153"/>
        <end position="170"/>
    </location>
</feature>